<name>A0A3P6A6X3_BRACM</name>
<dbReference type="Pfam" id="PF13966">
    <property type="entry name" value="zf-RVT"/>
    <property type="match status" value="1"/>
</dbReference>
<organism evidence="3">
    <name type="scientific">Brassica campestris</name>
    <name type="common">Field mustard</name>
    <dbReference type="NCBI Taxonomy" id="3711"/>
    <lineage>
        <taxon>Eukaryota</taxon>
        <taxon>Viridiplantae</taxon>
        <taxon>Streptophyta</taxon>
        <taxon>Embryophyta</taxon>
        <taxon>Tracheophyta</taxon>
        <taxon>Spermatophyta</taxon>
        <taxon>Magnoliopsida</taxon>
        <taxon>eudicotyledons</taxon>
        <taxon>Gunneridae</taxon>
        <taxon>Pentapetalae</taxon>
        <taxon>rosids</taxon>
        <taxon>malvids</taxon>
        <taxon>Brassicales</taxon>
        <taxon>Brassicaceae</taxon>
        <taxon>Brassiceae</taxon>
        <taxon>Brassica</taxon>
    </lineage>
</organism>
<dbReference type="AlphaFoldDB" id="A0A3P6A6X3"/>
<reference evidence="3" key="1">
    <citation type="submission" date="2018-11" db="EMBL/GenBank/DDBJ databases">
        <authorList>
            <consortium name="Genoscope - CEA"/>
            <person name="William W."/>
        </authorList>
    </citation>
    <scope>NUCLEOTIDE SEQUENCE</scope>
</reference>
<feature type="non-terminal residue" evidence="3">
    <location>
        <position position="1"/>
    </location>
</feature>
<dbReference type="EMBL" id="LR031573">
    <property type="protein sequence ID" value="VDC88112.1"/>
    <property type="molecule type" value="Genomic_DNA"/>
</dbReference>
<dbReference type="PANTHER" id="PTHR33116:SF84">
    <property type="entry name" value="RNA-DIRECTED DNA POLYMERASE"/>
    <property type="match status" value="1"/>
</dbReference>
<dbReference type="Proteomes" id="UP000694005">
    <property type="component" value="Chromosome A02"/>
</dbReference>
<evidence type="ECO:0000313" key="2">
    <source>
        <dbReference type="EMBL" id="CAG7893180.1"/>
    </source>
</evidence>
<accession>A0A3P6A6X3</accession>
<evidence type="ECO:0000313" key="3">
    <source>
        <dbReference type="EMBL" id="VDC88112.1"/>
    </source>
</evidence>
<gene>
    <name evidence="3" type="ORF">BRAA02T06658Z</name>
    <name evidence="2" type="ORF">BRAPAZ1V2_A02P21320.2</name>
</gene>
<sequence length="305" mass="34932">GSWIWRSICKLRPLARPMVVCEVGSGITASFWLDNWTSLGPLIDLVGERGPQVAGLSIDAVVADALTAEGWWLDRSRSRSPIISLLKECLPNAQEIMSSEVDDTYVWYPEPGIGTGTFSTRETWRALHPYPVEVAWHKAVWFSGRIPKHAFISWVAARDRMVTRDRLLRWGLTVPSACVLCVGNQENRQHLFFDCAYSNQVWGFFVSRLQLNPPRGFEEVLRWLVAPSRDNNVIMMIRLIFQAVVYLVWKERNKRIHSAVEKPPSALISEVQQIVRLRLDPLTRRQVVTPGQNSLLAAWFLFFDF</sequence>
<feature type="domain" description="Reverse transcriptase zinc-binding" evidence="1">
    <location>
        <begin position="118"/>
        <end position="202"/>
    </location>
</feature>
<dbReference type="EMBL" id="LS974618">
    <property type="protein sequence ID" value="CAG7893180.1"/>
    <property type="molecule type" value="Genomic_DNA"/>
</dbReference>
<dbReference type="PANTHER" id="PTHR33116">
    <property type="entry name" value="REVERSE TRANSCRIPTASE ZINC-BINDING DOMAIN-CONTAINING PROTEIN-RELATED-RELATED"/>
    <property type="match status" value="1"/>
</dbReference>
<proteinExistence type="predicted"/>
<dbReference type="InterPro" id="IPR026960">
    <property type="entry name" value="RVT-Znf"/>
</dbReference>
<protein>
    <recommendedName>
        <fullName evidence="1">Reverse transcriptase zinc-binding domain-containing protein</fullName>
    </recommendedName>
</protein>
<evidence type="ECO:0000259" key="1">
    <source>
        <dbReference type="Pfam" id="PF13966"/>
    </source>
</evidence>
<dbReference type="Gramene" id="A02p21320.2_BraZ1">
    <property type="protein sequence ID" value="A02p21320.2_BraZ1.CDS.1"/>
    <property type="gene ID" value="A02g21320.2_BraZ1"/>
</dbReference>